<keyword evidence="1 4" id="KW-0479">Metal-binding</keyword>
<dbReference type="Pfam" id="PF00107">
    <property type="entry name" value="ADH_zinc_N"/>
    <property type="match status" value="1"/>
</dbReference>
<dbReference type="Gene3D" id="3.40.50.720">
    <property type="entry name" value="NAD(P)-binding Rossmann-like Domain"/>
    <property type="match status" value="1"/>
</dbReference>
<dbReference type="PANTHER" id="PTHR43401">
    <property type="entry name" value="L-THREONINE 3-DEHYDROGENASE"/>
    <property type="match status" value="1"/>
</dbReference>
<evidence type="ECO:0000313" key="7">
    <source>
        <dbReference type="Proteomes" id="UP000019140"/>
    </source>
</evidence>
<feature type="domain" description="Enoyl reductase (ER)" evidence="5">
    <location>
        <begin position="8"/>
        <end position="340"/>
    </location>
</feature>
<comment type="cofactor">
    <cofactor evidence="4">
        <name>Zn(2+)</name>
        <dbReference type="ChEBI" id="CHEBI:29105"/>
    </cofactor>
</comment>
<evidence type="ECO:0000256" key="4">
    <source>
        <dbReference type="RuleBase" id="RU361277"/>
    </source>
</evidence>
<dbReference type="GO" id="GO:0008270">
    <property type="term" value="F:zinc ion binding"/>
    <property type="evidence" value="ECO:0007669"/>
    <property type="project" value="InterPro"/>
</dbReference>
<dbReference type="Pfam" id="PF08240">
    <property type="entry name" value="ADH_N"/>
    <property type="match status" value="1"/>
</dbReference>
<dbReference type="InterPro" id="IPR036291">
    <property type="entry name" value="NAD(P)-bd_dom_sf"/>
</dbReference>
<proteinExistence type="inferred from homology"/>
<evidence type="ECO:0000256" key="2">
    <source>
        <dbReference type="ARBA" id="ARBA00022833"/>
    </source>
</evidence>
<dbReference type="InterPro" id="IPR013149">
    <property type="entry name" value="ADH-like_C"/>
</dbReference>
<dbReference type="SMART" id="SM00829">
    <property type="entry name" value="PKS_ER"/>
    <property type="match status" value="1"/>
</dbReference>
<evidence type="ECO:0000313" key="6">
    <source>
        <dbReference type="EMBL" id="ETW95324.1"/>
    </source>
</evidence>
<dbReference type="Gene3D" id="3.90.180.10">
    <property type="entry name" value="Medium-chain alcohol dehydrogenases, catalytic domain"/>
    <property type="match status" value="1"/>
</dbReference>
<dbReference type="InterPro" id="IPR011032">
    <property type="entry name" value="GroES-like_sf"/>
</dbReference>
<evidence type="ECO:0000259" key="5">
    <source>
        <dbReference type="SMART" id="SM00829"/>
    </source>
</evidence>
<dbReference type="InterPro" id="IPR013154">
    <property type="entry name" value="ADH-like_N"/>
</dbReference>
<dbReference type="Proteomes" id="UP000019140">
    <property type="component" value="Unassembled WGS sequence"/>
</dbReference>
<name>W4LBQ1_9BACT</name>
<reference evidence="6 7" key="1">
    <citation type="journal article" date="2014" name="Nature">
        <title>An environmental bacterial taxon with a large and distinct metabolic repertoire.</title>
        <authorList>
            <person name="Wilson M.C."/>
            <person name="Mori T."/>
            <person name="Ruckert C."/>
            <person name="Uria A.R."/>
            <person name="Helf M.J."/>
            <person name="Takada K."/>
            <person name="Gernert C."/>
            <person name="Steffens U.A."/>
            <person name="Heycke N."/>
            <person name="Schmitt S."/>
            <person name="Rinke C."/>
            <person name="Helfrich E.J."/>
            <person name="Brachmann A.O."/>
            <person name="Gurgui C."/>
            <person name="Wakimoto T."/>
            <person name="Kracht M."/>
            <person name="Crusemann M."/>
            <person name="Hentschel U."/>
            <person name="Abe I."/>
            <person name="Matsunaga S."/>
            <person name="Kalinowski J."/>
            <person name="Takeyama H."/>
            <person name="Piel J."/>
        </authorList>
    </citation>
    <scope>NUCLEOTIDE SEQUENCE [LARGE SCALE GENOMIC DNA]</scope>
    <source>
        <strain evidence="7">TSY2</strain>
    </source>
</reference>
<dbReference type="AlphaFoldDB" id="W4LBQ1"/>
<dbReference type="EMBL" id="AZHX01002329">
    <property type="protein sequence ID" value="ETW95324.1"/>
    <property type="molecule type" value="Genomic_DNA"/>
</dbReference>
<dbReference type="PROSITE" id="PS00059">
    <property type="entry name" value="ADH_ZINC"/>
    <property type="match status" value="1"/>
</dbReference>
<dbReference type="SUPFAM" id="SSF51735">
    <property type="entry name" value="NAD(P)-binding Rossmann-fold domains"/>
    <property type="match status" value="1"/>
</dbReference>
<keyword evidence="3" id="KW-0560">Oxidoreductase</keyword>
<dbReference type="GO" id="GO:0016616">
    <property type="term" value="F:oxidoreductase activity, acting on the CH-OH group of donors, NAD or NADP as acceptor"/>
    <property type="evidence" value="ECO:0007669"/>
    <property type="project" value="UniProtKB-ARBA"/>
</dbReference>
<comment type="similarity">
    <text evidence="4">Belongs to the zinc-containing alcohol dehydrogenase family.</text>
</comment>
<dbReference type="PATRIC" id="fig|1429439.4.peg.7997"/>
<evidence type="ECO:0000256" key="1">
    <source>
        <dbReference type="ARBA" id="ARBA00022723"/>
    </source>
</evidence>
<dbReference type="SUPFAM" id="SSF50129">
    <property type="entry name" value="GroES-like"/>
    <property type="match status" value="1"/>
</dbReference>
<sequence length="342" mass="36706">MQAAVLRGAEQVSIEEVPRPPIGPGDVLVRVEAATTCGTDLKVFLRGGHPRMITVPSVFGHEFSGTIVAVGSTVTGFEKGMRVVANNSAPCYQCVECRRNLPNLCDDLLFINGTYAEYMRVPERVVRTNLLVVPDDIPAAVAAMTEPLACVLNGLDVVRFGPGDTVVVNGDGPSGLMMAAMAKQRGARVIVCGRAPQRLTLAGQFGADVVINYAAVPDQVEAVRAHTEGRRGVDVAIEAVGRPEVWEASIAMARKGGQVLFYGGCPGDSVVQLPTGPLHYEQLTLLGVFHNTPYHVRLALSLLNEKTWPWASLITHELPLSKLHEAFELMVSRKALKVAVLP</sequence>
<accession>W4LBQ1</accession>
<dbReference type="InterPro" id="IPR020843">
    <property type="entry name" value="ER"/>
</dbReference>
<evidence type="ECO:0000256" key="3">
    <source>
        <dbReference type="ARBA" id="ARBA00023002"/>
    </source>
</evidence>
<keyword evidence="7" id="KW-1185">Reference proteome</keyword>
<gene>
    <name evidence="6" type="ORF">ETSY2_48315</name>
</gene>
<dbReference type="InterPro" id="IPR002328">
    <property type="entry name" value="ADH_Zn_CS"/>
</dbReference>
<protein>
    <recommendedName>
        <fullName evidence="5">Enoyl reductase (ER) domain-containing protein</fullName>
    </recommendedName>
</protein>
<keyword evidence="2 4" id="KW-0862">Zinc</keyword>
<organism evidence="6 7">
    <name type="scientific">Candidatus Entotheonella gemina</name>
    <dbReference type="NCBI Taxonomy" id="1429439"/>
    <lineage>
        <taxon>Bacteria</taxon>
        <taxon>Pseudomonadati</taxon>
        <taxon>Nitrospinota/Tectimicrobiota group</taxon>
        <taxon>Candidatus Tectimicrobiota</taxon>
        <taxon>Candidatus Entotheonellia</taxon>
        <taxon>Candidatus Entotheonellales</taxon>
        <taxon>Candidatus Entotheonellaceae</taxon>
        <taxon>Candidatus Entotheonella</taxon>
    </lineage>
</organism>
<comment type="caution">
    <text evidence="6">The sequence shown here is derived from an EMBL/GenBank/DDBJ whole genome shotgun (WGS) entry which is preliminary data.</text>
</comment>
<dbReference type="PANTHER" id="PTHR43401:SF2">
    <property type="entry name" value="L-THREONINE 3-DEHYDROGENASE"/>
    <property type="match status" value="1"/>
</dbReference>
<dbReference type="InterPro" id="IPR050129">
    <property type="entry name" value="Zn_alcohol_dh"/>
</dbReference>
<dbReference type="HOGENOM" id="CLU_026673_11_0_7"/>